<dbReference type="InterPro" id="IPR029052">
    <property type="entry name" value="Metallo-depent_PP-like"/>
</dbReference>
<evidence type="ECO:0000259" key="4">
    <source>
        <dbReference type="Pfam" id="PF00149"/>
    </source>
</evidence>
<gene>
    <name evidence="5" type="ORF">METZ01_LOCUS16982</name>
</gene>
<evidence type="ECO:0000256" key="2">
    <source>
        <dbReference type="ARBA" id="ARBA00022801"/>
    </source>
</evidence>
<dbReference type="GO" id="GO:0004527">
    <property type="term" value="F:exonuclease activity"/>
    <property type="evidence" value="ECO:0007669"/>
    <property type="project" value="UniProtKB-KW"/>
</dbReference>
<dbReference type="EMBL" id="UINC01000928">
    <property type="protein sequence ID" value="SUZ64128.1"/>
    <property type="molecule type" value="Genomic_DNA"/>
</dbReference>
<dbReference type="InterPro" id="IPR050535">
    <property type="entry name" value="DNA_Repair-Maintenance_Comp"/>
</dbReference>
<dbReference type="PANTHER" id="PTHR30337:SF0">
    <property type="entry name" value="NUCLEASE SBCCD SUBUNIT D"/>
    <property type="match status" value="1"/>
</dbReference>
<feature type="domain" description="Calcineurin-like phosphoesterase" evidence="4">
    <location>
        <begin position="13"/>
        <end position="202"/>
    </location>
</feature>
<name>A0A381PCV6_9ZZZZ</name>
<dbReference type="InterPro" id="IPR004843">
    <property type="entry name" value="Calcineurin-like_PHP"/>
</dbReference>
<dbReference type="PANTHER" id="PTHR30337">
    <property type="entry name" value="COMPONENT OF ATP-DEPENDENT DSDNA EXONUCLEASE"/>
    <property type="match status" value="1"/>
</dbReference>
<keyword evidence="1" id="KW-0540">Nuclease</keyword>
<keyword evidence="2" id="KW-0378">Hydrolase</keyword>
<accession>A0A381PCV6</accession>
<keyword evidence="3" id="KW-0269">Exonuclease</keyword>
<organism evidence="5">
    <name type="scientific">marine metagenome</name>
    <dbReference type="NCBI Taxonomy" id="408172"/>
    <lineage>
        <taxon>unclassified sequences</taxon>
        <taxon>metagenomes</taxon>
        <taxon>ecological metagenomes</taxon>
    </lineage>
</organism>
<dbReference type="CDD" id="cd00840">
    <property type="entry name" value="MPP_Mre11_N"/>
    <property type="match status" value="1"/>
</dbReference>
<proteinExistence type="predicted"/>
<evidence type="ECO:0000256" key="1">
    <source>
        <dbReference type="ARBA" id="ARBA00022722"/>
    </source>
</evidence>
<dbReference type="Gene3D" id="3.60.21.10">
    <property type="match status" value="1"/>
</dbReference>
<sequence>MGNEARADTSGVRILHTSDVHIGHTKGLGDAHSDVCQCPTLGLTAAAVKHQADVLIIAGDLFDHARLSDETIVRTLELLTAPGVPVIVIPGNHDVHDATSLWERCRTDVERTGVLLLDRLVGSSLVLASGRLTVWGRAMADHEPGYRPLAEVPPRPDTQWYVVAAHGHLNLTADDAHRSSPITYEEIAATDADYVALGHWHVTTDASHGGVVAWYPGAPMGQPGSGTAVLATLDHEVTIEHVNISSPENGCL</sequence>
<evidence type="ECO:0000313" key="5">
    <source>
        <dbReference type="EMBL" id="SUZ64128.1"/>
    </source>
</evidence>
<protein>
    <recommendedName>
        <fullName evidence="4">Calcineurin-like phosphoesterase domain-containing protein</fullName>
    </recommendedName>
</protein>
<dbReference type="SUPFAM" id="SSF56300">
    <property type="entry name" value="Metallo-dependent phosphatases"/>
    <property type="match status" value="1"/>
</dbReference>
<reference evidence="5" key="1">
    <citation type="submission" date="2018-05" db="EMBL/GenBank/DDBJ databases">
        <authorList>
            <person name="Lanie J.A."/>
            <person name="Ng W.-L."/>
            <person name="Kazmierczak K.M."/>
            <person name="Andrzejewski T.M."/>
            <person name="Davidsen T.M."/>
            <person name="Wayne K.J."/>
            <person name="Tettelin H."/>
            <person name="Glass J.I."/>
            <person name="Rusch D."/>
            <person name="Podicherti R."/>
            <person name="Tsui H.-C.T."/>
            <person name="Winkler M.E."/>
        </authorList>
    </citation>
    <scope>NUCLEOTIDE SEQUENCE</scope>
</reference>
<dbReference type="AlphaFoldDB" id="A0A381PCV6"/>
<dbReference type="InterPro" id="IPR041796">
    <property type="entry name" value="Mre11_N"/>
</dbReference>
<dbReference type="Pfam" id="PF00149">
    <property type="entry name" value="Metallophos"/>
    <property type="match status" value="1"/>
</dbReference>
<evidence type="ECO:0000256" key="3">
    <source>
        <dbReference type="ARBA" id="ARBA00022839"/>
    </source>
</evidence>